<dbReference type="PANTHER" id="PTHR38123">
    <property type="entry name" value="CELL WALL SERINE-THREONINE-RICH GALACTOMANNOPROTEIN MP1 (AFU_ORTHOLOGUE AFUA_4G03240)"/>
    <property type="match status" value="1"/>
</dbReference>
<organism evidence="2 3">
    <name type="scientific">Elasticomyces elasticus</name>
    <dbReference type="NCBI Taxonomy" id="574655"/>
    <lineage>
        <taxon>Eukaryota</taxon>
        <taxon>Fungi</taxon>
        <taxon>Dikarya</taxon>
        <taxon>Ascomycota</taxon>
        <taxon>Pezizomycotina</taxon>
        <taxon>Dothideomycetes</taxon>
        <taxon>Dothideomycetidae</taxon>
        <taxon>Mycosphaerellales</taxon>
        <taxon>Teratosphaeriaceae</taxon>
        <taxon>Elasticomyces</taxon>
    </lineage>
</organism>
<dbReference type="Proteomes" id="UP001310594">
    <property type="component" value="Unassembled WGS sequence"/>
</dbReference>
<evidence type="ECO:0008006" key="4">
    <source>
        <dbReference type="Google" id="ProtNLM"/>
    </source>
</evidence>
<dbReference type="GO" id="GO:0005576">
    <property type="term" value="C:extracellular region"/>
    <property type="evidence" value="ECO:0007669"/>
    <property type="project" value="TreeGrafter"/>
</dbReference>
<name>A0AAN7VTP0_9PEZI</name>
<dbReference type="AlphaFoldDB" id="A0AAN7VTP0"/>
<dbReference type="Gene3D" id="1.20.1280.140">
    <property type="match status" value="1"/>
</dbReference>
<dbReference type="InterPro" id="IPR021054">
    <property type="entry name" value="Cell_wall_mannoprotein_1"/>
</dbReference>
<comment type="caution">
    <text evidence="2">The sequence shown here is derived from an EMBL/GenBank/DDBJ whole genome shotgun (WGS) entry which is preliminary data.</text>
</comment>
<feature type="signal peptide" evidence="1">
    <location>
        <begin position="1"/>
        <end position="18"/>
    </location>
</feature>
<gene>
    <name evidence="2" type="ORF">LTR97_003973</name>
</gene>
<accession>A0AAN7VTP0</accession>
<evidence type="ECO:0000313" key="3">
    <source>
        <dbReference type="Proteomes" id="UP001310594"/>
    </source>
</evidence>
<evidence type="ECO:0000256" key="1">
    <source>
        <dbReference type="SAM" id="SignalP"/>
    </source>
</evidence>
<dbReference type="PANTHER" id="PTHR38123:SF1">
    <property type="entry name" value="HYDROPHOBIC SURFACE BINDING PROTEIN"/>
    <property type="match status" value="1"/>
</dbReference>
<dbReference type="EMBL" id="JAVRQU010000005">
    <property type="protein sequence ID" value="KAK5703027.1"/>
    <property type="molecule type" value="Genomic_DNA"/>
</dbReference>
<keyword evidence="1" id="KW-0732">Signal</keyword>
<dbReference type="Pfam" id="PF12296">
    <property type="entry name" value="HsbA"/>
    <property type="match status" value="1"/>
</dbReference>
<protein>
    <recommendedName>
        <fullName evidence="4">Chorismate mutase</fullName>
    </recommendedName>
</protein>
<sequence>MLFRSALILLATLSIAVATPITIRDARTDQLVQDLLLLDQLIKNSLYAVGNYTGGVAAYQPLRESFLEIDRANRIAYSNAMAIPRQDIVDSNLVVAIVANSIAPDIRAAIDALIVKKFWIDAAGLSSETASSVNLLNSENPTLGMAIPPKLNGKALPAYTGPVQQIDADCRRGVTAFGGVPSGALTM</sequence>
<reference evidence="2" key="1">
    <citation type="submission" date="2023-08" db="EMBL/GenBank/DDBJ databases">
        <title>Black Yeasts Isolated from many extreme environments.</title>
        <authorList>
            <person name="Coleine C."/>
            <person name="Stajich J.E."/>
            <person name="Selbmann L."/>
        </authorList>
    </citation>
    <scope>NUCLEOTIDE SEQUENCE</scope>
    <source>
        <strain evidence="2">CCFEE 5810</strain>
    </source>
</reference>
<evidence type="ECO:0000313" key="2">
    <source>
        <dbReference type="EMBL" id="KAK5703027.1"/>
    </source>
</evidence>
<proteinExistence type="predicted"/>
<feature type="chain" id="PRO_5042836800" description="Chorismate mutase" evidence="1">
    <location>
        <begin position="19"/>
        <end position="187"/>
    </location>
</feature>